<dbReference type="SUPFAM" id="SSF52058">
    <property type="entry name" value="L domain-like"/>
    <property type="match status" value="1"/>
</dbReference>
<dbReference type="AlphaFoldDB" id="K0KE22"/>
<dbReference type="EMBL" id="CAIF01000013">
    <property type="protein sequence ID" value="CCH41171.1"/>
    <property type="molecule type" value="Genomic_DNA"/>
</dbReference>
<protein>
    <submittedName>
        <fullName evidence="1">Toll-like receptor 13</fullName>
    </submittedName>
</protein>
<dbReference type="Gene3D" id="3.80.10.10">
    <property type="entry name" value="Ribonuclease Inhibitor"/>
    <property type="match status" value="2"/>
</dbReference>
<organism evidence="1 2">
    <name type="scientific">Wickerhamomyces ciferrii (strain ATCC 14091 / BCRC 22168 / CBS 111 / JCM 3599 / NBRC 0793 / NRRL Y-1031 F-60-10)</name>
    <name type="common">Yeast</name>
    <name type="synonym">Pichia ciferrii</name>
    <dbReference type="NCBI Taxonomy" id="1206466"/>
    <lineage>
        <taxon>Eukaryota</taxon>
        <taxon>Fungi</taxon>
        <taxon>Dikarya</taxon>
        <taxon>Ascomycota</taxon>
        <taxon>Saccharomycotina</taxon>
        <taxon>Saccharomycetes</taxon>
        <taxon>Phaffomycetales</taxon>
        <taxon>Wickerhamomycetaceae</taxon>
        <taxon>Wickerhamomyces</taxon>
    </lineage>
</organism>
<accession>K0KE22</accession>
<gene>
    <name evidence="1" type="ORF">BN7_708</name>
</gene>
<comment type="caution">
    <text evidence="1">The sequence shown here is derived from an EMBL/GenBank/DDBJ whole genome shotgun (WGS) entry which is preliminary data.</text>
</comment>
<name>K0KE22_WICCF</name>
<proteinExistence type="predicted"/>
<reference evidence="1 2" key="1">
    <citation type="journal article" date="2012" name="Eukaryot. Cell">
        <title>Draft genome sequence of Wickerhamomyces ciferrii NRRL Y-1031 F-60-10.</title>
        <authorList>
            <person name="Schneider J."/>
            <person name="Andrea H."/>
            <person name="Blom J."/>
            <person name="Jaenicke S."/>
            <person name="Ruckert C."/>
            <person name="Schorsch C."/>
            <person name="Szczepanowski R."/>
            <person name="Farwick M."/>
            <person name="Goesmann A."/>
            <person name="Puhler A."/>
            <person name="Schaffer S."/>
            <person name="Tauch A."/>
            <person name="Kohler T."/>
            <person name="Brinkrolf K."/>
        </authorList>
    </citation>
    <scope>NUCLEOTIDE SEQUENCE [LARGE SCALE GENOMIC DNA]</scope>
    <source>
        <strain evidence="2">ATCC 14091 / BCRC 22168 / CBS 111 / JCM 3599 / NBRC 0793 / NRRL Y-1031 F-60-10</strain>
    </source>
</reference>
<dbReference type="HOGENOM" id="CLU_410609_0_0_1"/>
<sequence length="647" mass="74413">MGFEILPFEVQASIFKELLPSDLVKIWHDVPEMKQFITSGMLKIVTTSVNEMKLKYDFPDEFYFQYECESDSDEQRNQADLEFQQTFKGFNGSILVENLNKRNYRAHGLNVELFKPYIHEITWYCEDKYHGKVATFEDIIENSGGNLKQLTVENTGGDNFVLDVLPSSTSSRKVLQYSGVKRAEINDFKGHTLSEISTLIPDLEKLSIESKYWYTDTISNYKIKQGHSPFPEIDEHSVTSFNRLKELKIDGYHNDSYKISNLYLPNLQQFTLRDCFIHSIKNLKAPNLKRFGIHRSALFEISDLELHSLNALSINLRSKQEPTTGNPYAYQFILQDIKSNSLKEFSLNSSTTISKISGLYTPALKSATIVCFTGLSSSPGAYLDCEENSGLFNDCDNIEYLRLSGCTGILKHHKEYQSVKTLYISGAGYYENDERIRFDDFIVRSTFPNLENLEMYNLVLDEHEITKQILTQPSQLNKLELMNCTGFKIDQLSHHENLKSLLIENRSFEPFQNINMPSLTELEIGFTESDFVMEDCTFKNIQSLSISLGYNYSEPGTTTFMNNILPKLETLTLGDHKVMNHITTKPYPALRNLTIDHAYSLEITPSETLTNLNLSRNSMVMDLDIGEYEDLPNLDYYVEPRGYSFFR</sequence>
<dbReference type="PANTHER" id="PTHR47186:SF3">
    <property type="entry name" value="OS09G0267800 PROTEIN"/>
    <property type="match status" value="1"/>
</dbReference>
<evidence type="ECO:0000313" key="2">
    <source>
        <dbReference type="Proteomes" id="UP000009328"/>
    </source>
</evidence>
<evidence type="ECO:0000313" key="1">
    <source>
        <dbReference type="EMBL" id="CCH41171.1"/>
    </source>
</evidence>
<dbReference type="PANTHER" id="PTHR47186">
    <property type="entry name" value="LEUCINE-RICH REPEAT-CONTAINING PROTEIN 57"/>
    <property type="match status" value="1"/>
</dbReference>
<dbReference type="Proteomes" id="UP000009328">
    <property type="component" value="Unassembled WGS sequence"/>
</dbReference>
<dbReference type="InParanoid" id="K0KE22"/>
<dbReference type="InterPro" id="IPR032675">
    <property type="entry name" value="LRR_dom_sf"/>
</dbReference>
<keyword evidence="1" id="KW-0675">Receptor</keyword>
<keyword evidence="2" id="KW-1185">Reference proteome</keyword>